<name>A0ACB7SSH4_HYAAI</name>
<accession>A0ACB7SSH4</accession>
<proteinExistence type="predicted"/>
<sequence length="104" mass="10917">MDTDGHEMSRSGGGGKEGGKGGSGLFECGIAEGGTIIKRARENSIPRSAQTVEAPQQRLNESAARGDDDGERGRGQEACFLRRAPAFRTTCRRWATAAETSCGG</sequence>
<dbReference type="Proteomes" id="UP000821845">
    <property type="component" value="Chromosome 2"/>
</dbReference>
<keyword evidence="2" id="KW-1185">Reference proteome</keyword>
<dbReference type="EMBL" id="CM023482">
    <property type="protein sequence ID" value="KAH6937545.1"/>
    <property type="molecule type" value="Genomic_DNA"/>
</dbReference>
<organism evidence="1 2">
    <name type="scientific">Hyalomma asiaticum</name>
    <name type="common">Tick</name>
    <dbReference type="NCBI Taxonomy" id="266040"/>
    <lineage>
        <taxon>Eukaryota</taxon>
        <taxon>Metazoa</taxon>
        <taxon>Ecdysozoa</taxon>
        <taxon>Arthropoda</taxon>
        <taxon>Chelicerata</taxon>
        <taxon>Arachnida</taxon>
        <taxon>Acari</taxon>
        <taxon>Parasitiformes</taxon>
        <taxon>Ixodida</taxon>
        <taxon>Ixodoidea</taxon>
        <taxon>Ixodidae</taxon>
        <taxon>Hyalomminae</taxon>
        <taxon>Hyalomma</taxon>
    </lineage>
</organism>
<evidence type="ECO:0000313" key="2">
    <source>
        <dbReference type="Proteomes" id="UP000821845"/>
    </source>
</evidence>
<comment type="caution">
    <text evidence="1">The sequence shown here is derived from an EMBL/GenBank/DDBJ whole genome shotgun (WGS) entry which is preliminary data.</text>
</comment>
<gene>
    <name evidence="1" type="ORF">HPB50_001698</name>
</gene>
<reference evidence="1" key="1">
    <citation type="submission" date="2020-05" db="EMBL/GenBank/DDBJ databases">
        <title>Large-scale comparative analyses of tick genomes elucidate their genetic diversity and vector capacities.</title>
        <authorList>
            <person name="Jia N."/>
            <person name="Wang J."/>
            <person name="Shi W."/>
            <person name="Du L."/>
            <person name="Sun Y."/>
            <person name="Zhan W."/>
            <person name="Jiang J."/>
            <person name="Wang Q."/>
            <person name="Zhang B."/>
            <person name="Ji P."/>
            <person name="Sakyi L.B."/>
            <person name="Cui X."/>
            <person name="Yuan T."/>
            <person name="Jiang B."/>
            <person name="Yang W."/>
            <person name="Lam T.T.-Y."/>
            <person name="Chang Q."/>
            <person name="Ding S."/>
            <person name="Wang X."/>
            <person name="Zhu J."/>
            <person name="Ruan X."/>
            <person name="Zhao L."/>
            <person name="Wei J."/>
            <person name="Que T."/>
            <person name="Du C."/>
            <person name="Cheng J."/>
            <person name="Dai P."/>
            <person name="Han X."/>
            <person name="Huang E."/>
            <person name="Gao Y."/>
            <person name="Liu J."/>
            <person name="Shao H."/>
            <person name="Ye R."/>
            <person name="Li L."/>
            <person name="Wei W."/>
            <person name="Wang X."/>
            <person name="Wang C."/>
            <person name="Yang T."/>
            <person name="Huo Q."/>
            <person name="Li W."/>
            <person name="Guo W."/>
            <person name="Chen H."/>
            <person name="Zhou L."/>
            <person name="Ni X."/>
            <person name="Tian J."/>
            <person name="Zhou Y."/>
            <person name="Sheng Y."/>
            <person name="Liu T."/>
            <person name="Pan Y."/>
            <person name="Xia L."/>
            <person name="Li J."/>
            <person name="Zhao F."/>
            <person name="Cao W."/>
        </authorList>
    </citation>
    <scope>NUCLEOTIDE SEQUENCE</scope>
    <source>
        <strain evidence="1">Hyas-2018</strain>
    </source>
</reference>
<protein>
    <submittedName>
        <fullName evidence="1">Uncharacterized protein</fullName>
    </submittedName>
</protein>
<evidence type="ECO:0000313" key="1">
    <source>
        <dbReference type="EMBL" id="KAH6937545.1"/>
    </source>
</evidence>